<dbReference type="InterPro" id="IPR014001">
    <property type="entry name" value="Helicase_ATP-bd"/>
</dbReference>
<dbReference type="GO" id="GO:0071013">
    <property type="term" value="C:catalytic step 2 spliceosome"/>
    <property type="evidence" value="ECO:0007669"/>
    <property type="project" value="TreeGrafter"/>
</dbReference>
<evidence type="ECO:0000313" key="3">
    <source>
        <dbReference type="EMBL" id="KAK0459465.1"/>
    </source>
</evidence>
<keyword evidence="1 3" id="KW-0378">Hydrolase</keyword>
<evidence type="ECO:0000256" key="1">
    <source>
        <dbReference type="ARBA" id="ARBA00022801"/>
    </source>
</evidence>
<reference evidence="3" key="1">
    <citation type="submission" date="2023-06" db="EMBL/GenBank/DDBJ databases">
        <authorList>
            <consortium name="Lawrence Berkeley National Laboratory"/>
            <person name="Ahrendt S."/>
            <person name="Sahu N."/>
            <person name="Indic B."/>
            <person name="Wong-Bajracharya J."/>
            <person name="Merenyi Z."/>
            <person name="Ke H.-M."/>
            <person name="Monk M."/>
            <person name="Kocsube S."/>
            <person name="Drula E."/>
            <person name="Lipzen A."/>
            <person name="Balint B."/>
            <person name="Henrissat B."/>
            <person name="Andreopoulos B."/>
            <person name="Martin F.M."/>
            <person name="Harder C.B."/>
            <person name="Rigling D."/>
            <person name="Ford K.L."/>
            <person name="Foster G.D."/>
            <person name="Pangilinan J."/>
            <person name="Papanicolaou A."/>
            <person name="Barry K."/>
            <person name="LaButti K."/>
            <person name="Viragh M."/>
            <person name="Koriabine M."/>
            <person name="Yan M."/>
            <person name="Riley R."/>
            <person name="Champramary S."/>
            <person name="Plett K.L."/>
            <person name="Tsai I.J."/>
            <person name="Slot J."/>
            <person name="Sipos G."/>
            <person name="Plett J."/>
            <person name="Nagy L.G."/>
            <person name="Grigoriev I.V."/>
        </authorList>
    </citation>
    <scope>NUCLEOTIDE SEQUENCE</scope>
    <source>
        <strain evidence="3">CCBAS 213</strain>
    </source>
</reference>
<accession>A0AA39KGF1</accession>
<name>A0AA39KGF1_ARMTA</name>
<dbReference type="Gene3D" id="3.40.50.300">
    <property type="entry name" value="P-loop containing nucleotide triphosphate hydrolases"/>
    <property type="match status" value="2"/>
</dbReference>
<comment type="caution">
    <text evidence="3">The sequence shown here is derived from an EMBL/GenBank/DDBJ whole genome shotgun (WGS) entry which is preliminary data.</text>
</comment>
<dbReference type="GO" id="GO:0016787">
    <property type="term" value="F:hydrolase activity"/>
    <property type="evidence" value="ECO:0007669"/>
    <property type="project" value="UniProtKB-KW"/>
</dbReference>
<dbReference type="PROSITE" id="PS00690">
    <property type="entry name" value="DEAH_ATP_HELICASE"/>
    <property type="match status" value="1"/>
</dbReference>
<dbReference type="PANTHER" id="PTHR18934:SF136">
    <property type="entry name" value="ATP-DEPENDENT RNA HELICASE DHX35-RELATED"/>
    <property type="match status" value="1"/>
</dbReference>
<dbReference type="RefSeq" id="XP_060331662.1">
    <property type="nucleotide sequence ID" value="XM_060481474.1"/>
</dbReference>
<dbReference type="InterPro" id="IPR027417">
    <property type="entry name" value="P-loop_NTPase"/>
</dbReference>
<organism evidence="3 4">
    <name type="scientific">Armillaria tabescens</name>
    <name type="common">Ringless honey mushroom</name>
    <name type="synonym">Agaricus tabescens</name>
    <dbReference type="NCBI Taxonomy" id="1929756"/>
    <lineage>
        <taxon>Eukaryota</taxon>
        <taxon>Fungi</taxon>
        <taxon>Dikarya</taxon>
        <taxon>Basidiomycota</taxon>
        <taxon>Agaricomycotina</taxon>
        <taxon>Agaricomycetes</taxon>
        <taxon>Agaricomycetidae</taxon>
        <taxon>Agaricales</taxon>
        <taxon>Marasmiineae</taxon>
        <taxon>Physalacriaceae</taxon>
        <taxon>Desarmillaria</taxon>
    </lineage>
</organism>
<evidence type="ECO:0000313" key="4">
    <source>
        <dbReference type="Proteomes" id="UP001175211"/>
    </source>
</evidence>
<dbReference type="PROSITE" id="PS51192">
    <property type="entry name" value="HELICASE_ATP_BIND_1"/>
    <property type="match status" value="1"/>
</dbReference>
<dbReference type="PANTHER" id="PTHR18934">
    <property type="entry name" value="ATP-DEPENDENT RNA HELICASE"/>
    <property type="match status" value="1"/>
</dbReference>
<proteinExistence type="predicted"/>
<dbReference type="AlphaFoldDB" id="A0AA39KGF1"/>
<dbReference type="InterPro" id="IPR002464">
    <property type="entry name" value="DNA/RNA_helicase_DEAH_CS"/>
</dbReference>
<dbReference type="CDD" id="cd18791">
    <property type="entry name" value="SF2_C_RHA"/>
    <property type="match status" value="1"/>
</dbReference>
<evidence type="ECO:0000259" key="2">
    <source>
        <dbReference type="PROSITE" id="PS51192"/>
    </source>
</evidence>
<protein>
    <submittedName>
        <fullName evidence="3">P-loop containing nucleoside triphosphate hydrolase protein</fullName>
    </submittedName>
</protein>
<feature type="domain" description="Helicase ATP-binding" evidence="2">
    <location>
        <begin position="1"/>
        <end position="78"/>
    </location>
</feature>
<keyword evidence="4" id="KW-1185">Reference proteome</keyword>
<dbReference type="SUPFAM" id="SSF52540">
    <property type="entry name" value="P-loop containing nucleoside triphosphate hydrolases"/>
    <property type="match status" value="1"/>
</dbReference>
<dbReference type="GeneID" id="85365022"/>
<dbReference type="EMBL" id="JAUEPS010000014">
    <property type="protein sequence ID" value="KAK0459465.1"/>
    <property type="molecule type" value="Genomic_DNA"/>
</dbReference>
<sequence length="256" mass="29273">MTDGMLFRETLVDPLLTRYSVIMIDEAHERSTYTDLLLGILKKIRRKRPSLRIIVSSATLDASYFLDYFTAATSPDEATIVSLEGRMFPVDVAYSEQPVPDYVRFSAETAFNINLQSQSGDILIFLTGREEIDTCLDFLSELLVTLPRSALRLVPLPLHAGLTTVEQLRVFEPADRGTRKVIVSTNIAECHYRRHQVCDRLWLRQNSNVQSNYSFIIASDCTDFSRFSHTKGWTSRAYLLRHLLQVISKVCFRHSS</sequence>
<dbReference type="Proteomes" id="UP001175211">
    <property type="component" value="Unassembled WGS sequence"/>
</dbReference>
<dbReference type="GO" id="GO:0004386">
    <property type="term" value="F:helicase activity"/>
    <property type="evidence" value="ECO:0007669"/>
    <property type="project" value="TreeGrafter"/>
</dbReference>
<gene>
    <name evidence="3" type="ORF">EV420DRAFT_268405</name>
</gene>
<dbReference type="GO" id="GO:0003723">
    <property type="term" value="F:RNA binding"/>
    <property type="evidence" value="ECO:0007669"/>
    <property type="project" value="TreeGrafter"/>
</dbReference>